<dbReference type="RefSeq" id="WP_209640450.1">
    <property type="nucleotide sequence ID" value="NZ_JAGINW010000001.1"/>
</dbReference>
<evidence type="ECO:0000256" key="1">
    <source>
        <dbReference type="ARBA" id="ARBA00023015"/>
    </source>
</evidence>
<evidence type="ECO:0000313" key="7">
    <source>
        <dbReference type="EMBL" id="MBP2323679.1"/>
    </source>
</evidence>
<feature type="domain" description="HTH luxR-type" evidence="5">
    <location>
        <begin position="112"/>
        <end position="177"/>
    </location>
</feature>
<dbReference type="PROSITE" id="PS00622">
    <property type="entry name" value="HTH_LUXR_1"/>
    <property type="match status" value="1"/>
</dbReference>
<dbReference type="PROSITE" id="PS50110">
    <property type="entry name" value="RESPONSE_REGULATORY"/>
    <property type="match status" value="1"/>
</dbReference>
<keyword evidence="2 7" id="KW-0238">DNA-binding</keyword>
<dbReference type="EMBL" id="JAGINW010000001">
    <property type="protein sequence ID" value="MBP2323679.1"/>
    <property type="molecule type" value="Genomic_DNA"/>
</dbReference>
<evidence type="ECO:0000259" key="6">
    <source>
        <dbReference type="PROSITE" id="PS50110"/>
    </source>
</evidence>
<feature type="domain" description="Response regulatory" evidence="6">
    <location>
        <begin position="1"/>
        <end position="107"/>
    </location>
</feature>
<dbReference type="PANTHER" id="PTHR44688:SF16">
    <property type="entry name" value="DNA-BINDING TRANSCRIPTIONAL ACTIVATOR DEVR_DOSR"/>
    <property type="match status" value="1"/>
</dbReference>
<proteinExistence type="predicted"/>
<dbReference type="SUPFAM" id="SSF46894">
    <property type="entry name" value="C-terminal effector domain of the bipartite response regulators"/>
    <property type="match status" value="2"/>
</dbReference>
<dbReference type="Proteomes" id="UP001519332">
    <property type="component" value="Unassembled WGS sequence"/>
</dbReference>
<evidence type="ECO:0000256" key="3">
    <source>
        <dbReference type="ARBA" id="ARBA00023163"/>
    </source>
</evidence>
<evidence type="ECO:0000256" key="4">
    <source>
        <dbReference type="PROSITE-ProRule" id="PRU00169"/>
    </source>
</evidence>
<dbReference type="PROSITE" id="PS50043">
    <property type="entry name" value="HTH_LUXR_2"/>
    <property type="match status" value="2"/>
</dbReference>
<protein>
    <submittedName>
        <fullName evidence="7">DNA-binding NarL/FixJ family response regulator</fullName>
    </submittedName>
</protein>
<dbReference type="SMART" id="SM00421">
    <property type="entry name" value="HTH_LUXR"/>
    <property type="match status" value="2"/>
</dbReference>
<feature type="domain" description="HTH luxR-type" evidence="5">
    <location>
        <begin position="188"/>
        <end position="253"/>
    </location>
</feature>
<comment type="caution">
    <text evidence="4">Lacks conserved residue(s) required for the propagation of feature annotation.</text>
</comment>
<dbReference type="Gene3D" id="3.40.50.2300">
    <property type="match status" value="1"/>
</dbReference>
<comment type="caution">
    <text evidence="7">The sequence shown here is derived from an EMBL/GenBank/DDBJ whole genome shotgun (WGS) entry which is preliminary data.</text>
</comment>
<dbReference type="InterPro" id="IPR001789">
    <property type="entry name" value="Sig_transdc_resp-reg_receiver"/>
</dbReference>
<dbReference type="InterPro" id="IPR016032">
    <property type="entry name" value="Sig_transdc_resp-reg_C-effctor"/>
</dbReference>
<evidence type="ECO:0000313" key="8">
    <source>
        <dbReference type="Proteomes" id="UP001519332"/>
    </source>
</evidence>
<gene>
    <name evidence="7" type="ORF">JOF56_004064</name>
</gene>
<dbReference type="InterPro" id="IPR036388">
    <property type="entry name" value="WH-like_DNA-bd_sf"/>
</dbReference>
<dbReference type="GO" id="GO:0003677">
    <property type="term" value="F:DNA binding"/>
    <property type="evidence" value="ECO:0007669"/>
    <property type="project" value="UniProtKB-KW"/>
</dbReference>
<dbReference type="PANTHER" id="PTHR44688">
    <property type="entry name" value="DNA-BINDING TRANSCRIPTIONAL ACTIVATOR DEVR_DOSR"/>
    <property type="match status" value="1"/>
</dbReference>
<reference evidence="7 8" key="1">
    <citation type="submission" date="2021-03" db="EMBL/GenBank/DDBJ databases">
        <title>Sequencing the genomes of 1000 actinobacteria strains.</title>
        <authorList>
            <person name="Klenk H.-P."/>
        </authorList>
    </citation>
    <scope>NUCLEOTIDE SEQUENCE [LARGE SCALE GENOMIC DNA]</scope>
    <source>
        <strain evidence="7 8">DSM 46670</strain>
    </source>
</reference>
<dbReference type="Pfam" id="PF00196">
    <property type="entry name" value="GerE"/>
    <property type="match status" value="2"/>
</dbReference>
<dbReference type="InterPro" id="IPR011006">
    <property type="entry name" value="CheY-like_superfamily"/>
</dbReference>
<sequence>MRDALANWIASLPGYLVAGAAATGDGLLRLCVLRSPDMAVVELRSADQDELEFVSKLRTTRCAPHIVGLHRALDARSLSFLHHAGVHRLVSTRFGVTGLRDALREAEEGLHPAAPGHGLSVRELEILALICAGCSAMEIAGELGISPHTVTNHKRHIFSKLDVQSRTQATAEVGRLGMSLPGPLRRPTGDAPRNLTKRERDILDSIARGESVRQTAQALGIAIKTVQSEQRQLFSKLSARNRPQALTNARGYGLVDSN</sequence>
<dbReference type="PRINTS" id="PR00038">
    <property type="entry name" value="HTHLUXR"/>
</dbReference>
<dbReference type="Gene3D" id="1.10.10.10">
    <property type="entry name" value="Winged helix-like DNA-binding domain superfamily/Winged helix DNA-binding domain"/>
    <property type="match status" value="2"/>
</dbReference>
<dbReference type="CDD" id="cd06170">
    <property type="entry name" value="LuxR_C_like"/>
    <property type="match status" value="2"/>
</dbReference>
<dbReference type="SUPFAM" id="SSF52172">
    <property type="entry name" value="CheY-like"/>
    <property type="match status" value="1"/>
</dbReference>
<name>A0ABS4TI35_9PSEU</name>
<accession>A0ABS4TI35</accession>
<evidence type="ECO:0000256" key="2">
    <source>
        <dbReference type="ARBA" id="ARBA00023125"/>
    </source>
</evidence>
<organism evidence="7 8">
    <name type="scientific">Kibdelosporangium banguiense</name>
    <dbReference type="NCBI Taxonomy" id="1365924"/>
    <lineage>
        <taxon>Bacteria</taxon>
        <taxon>Bacillati</taxon>
        <taxon>Actinomycetota</taxon>
        <taxon>Actinomycetes</taxon>
        <taxon>Pseudonocardiales</taxon>
        <taxon>Pseudonocardiaceae</taxon>
        <taxon>Kibdelosporangium</taxon>
    </lineage>
</organism>
<keyword evidence="3" id="KW-0804">Transcription</keyword>
<dbReference type="InterPro" id="IPR000792">
    <property type="entry name" value="Tscrpt_reg_LuxR_C"/>
</dbReference>
<keyword evidence="8" id="KW-1185">Reference proteome</keyword>
<evidence type="ECO:0000259" key="5">
    <source>
        <dbReference type="PROSITE" id="PS50043"/>
    </source>
</evidence>
<keyword evidence="1" id="KW-0805">Transcription regulation</keyword>